<dbReference type="Proteomes" id="UP000817658">
    <property type="component" value="Chromosome 1"/>
</dbReference>
<organism evidence="3">
    <name type="scientific">Oryza sativa subsp. japonica</name>
    <name type="common">Rice</name>
    <dbReference type="NCBI Taxonomy" id="39947"/>
    <lineage>
        <taxon>Eukaryota</taxon>
        <taxon>Viridiplantae</taxon>
        <taxon>Streptophyta</taxon>
        <taxon>Embryophyta</taxon>
        <taxon>Tracheophyta</taxon>
        <taxon>Spermatophyta</taxon>
        <taxon>Magnoliopsida</taxon>
        <taxon>Liliopsida</taxon>
        <taxon>Poales</taxon>
        <taxon>Poaceae</taxon>
        <taxon>BOP clade</taxon>
        <taxon>Oryzoideae</taxon>
        <taxon>Oryzeae</taxon>
        <taxon>Oryzinae</taxon>
        <taxon>Oryza</taxon>
        <taxon>Oryza sativa</taxon>
    </lineage>
</organism>
<evidence type="ECO:0000256" key="1">
    <source>
        <dbReference type="SAM" id="MobiDB-lite"/>
    </source>
</evidence>
<evidence type="ECO:0000313" key="3">
    <source>
        <dbReference type="EMBL" id="BAD53372.1"/>
    </source>
</evidence>
<reference evidence="4" key="2">
    <citation type="journal article" date="2005" name="Nature">
        <title>The map-based sequence of the rice genome.</title>
        <authorList>
            <consortium name="International rice genome sequencing project (IRGSP)"/>
            <person name="Matsumoto T."/>
            <person name="Wu J."/>
            <person name="Kanamori H."/>
            <person name="Katayose Y."/>
            <person name="Fujisawa M."/>
            <person name="Namiki N."/>
            <person name="Mizuno H."/>
            <person name="Yamamoto K."/>
            <person name="Antonio B.A."/>
            <person name="Baba T."/>
            <person name="Sakata K."/>
            <person name="Nagamura Y."/>
            <person name="Aoki H."/>
            <person name="Arikawa K."/>
            <person name="Arita K."/>
            <person name="Bito T."/>
            <person name="Chiden Y."/>
            <person name="Fujitsuka N."/>
            <person name="Fukunaka R."/>
            <person name="Hamada M."/>
            <person name="Harada C."/>
            <person name="Hayashi A."/>
            <person name="Hijishita S."/>
            <person name="Honda M."/>
            <person name="Hosokawa S."/>
            <person name="Ichikawa Y."/>
            <person name="Idonuma A."/>
            <person name="Iijima M."/>
            <person name="Ikeda M."/>
            <person name="Ikeno M."/>
            <person name="Ito K."/>
            <person name="Ito S."/>
            <person name="Ito T."/>
            <person name="Ito Y."/>
            <person name="Ito Y."/>
            <person name="Iwabuchi A."/>
            <person name="Kamiya K."/>
            <person name="Karasawa W."/>
            <person name="Kurita K."/>
            <person name="Katagiri S."/>
            <person name="Kikuta A."/>
            <person name="Kobayashi H."/>
            <person name="Kobayashi N."/>
            <person name="Machita K."/>
            <person name="Maehara T."/>
            <person name="Masukawa M."/>
            <person name="Mizubayashi T."/>
            <person name="Mukai Y."/>
            <person name="Nagasaki H."/>
            <person name="Nagata Y."/>
            <person name="Naito S."/>
            <person name="Nakashima M."/>
            <person name="Nakama Y."/>
            <person name="Nakamichi Y."/>
            <person name="Nakamura M."/>
            <person name="Meguro A."/>
            <person name="Negishi M."/>
            <person name="Ohta I."/>
            <person name="Ohta T."/>
            <person name="Okamoto M."/>
            <person name="Ono N."/>
            <person name="Saji S."/>
            <person name="Sakaguchi M."/>
            <person name="Sakai K."/>
            <person name="Shibata M."/>
            <person name="Shimokawa T."/>
            <person name="Song J."/>
            <person name="Takazaki Y."/>
            <person name="Terasawa K."/>
            <person name="Tsugane M."/>
            <person name="Tsuji K."/>
            <person name="Ueda S."/>
            <person name="Waki K."/>
            <person name="Yamagata H."/>
            <person name="Yamamoto M."/>
            <person name="Yamamoto S."/>
            <person name="Yamane H."/>
            <person name="Yoshiki S."/>
            <person name="Yoshihara R."/>
            <person name="Yukawa K."/>
            <person name="Zhong H."/>
            <person name="Yano M."/>
            <person name="Yuan Q."/>
            <person name="Ouyang S."/>
            <person name="Liu J."/>
            <person name="Jones K.M."/>
            <person name="Gansberger K."/>
            <person name="Moffat K."/>
            <person name="Hill J."/>
            <person name="Bera J."/>
            <person name="Fadrosh D."/>
            <person name="Jin S."/>
            <person name="Johri S."/>
            <person name="Kim M."/>
            <person name="Overton L."/>
            <person name="Reardon M."/>
            <person name="Tsitrin T."/>
            <person name="Vuong H."/>
            <person name="Weaver B."/>
            <person name="Ciecko A."/>
            <person name="Tallon L."/>
            <person name="Jackson J."/>
            <person name="Pai G."/>
            <person name="Aken S.V."/>
            <person name="Utterback T."/>
            <person name="Reidmuller S."/>
            <person name="Feldblyum T."/>
            <person name="Hsiao J."/>
            <person name="Zismann V."/>
            <person name="Iobst S."/>
            <person name="de Vazeille A.R."/>
            <person name="Buell C.R."/>
            <person name="Ying K."/>
            <person name="Li Y."/>
            <person name="Lu T."/>
            <person name="Huang Y."/>
            <person name="Zhao Q."/>
            <person name="Feng Q."/>
            <person name="Zhang L."/>
            <person name="Zhu J."/>
            <person name="Weng Q."/>
            <person name="Mu J."/>
            <person name="Lu Y."/>
            <person name="Fan D."/>
            <person name="Liu Y."/>
            <person name="Guan J."/>
            <person name="Zhang Y."/>
            <person name="Yu S."/>
            <person name="Liu X."/>
            <person name="Zhang Y."/>
            <person name="Hong G."/>
            <person name="Han B."/>
            <person name="Choisne N."/>
            <person name="Demange N."/>
            <person name="Orjeda G."/>
            <person name="Samain S."/>
            <person name="Cattolico L."/>
            <person name="Pelletier E."/>
            <person name="Couloux A."/>
            <person name="Segurens B."/>
            <person name="Wincker P."/>
            <person name="D'Hont A."/>
            <person name="Scarpelli C."/>
            <person name="Weissenbach J."/>
            <person name="Salanoubat M."/>
            <person name="Quetier F."/>
            <person name="Yu Y."/>
            <person name="Kim H.R."/>
            <person name="Rambo T."/>
            <person name="Currie J."/>
            <person name="Collura K."/>
            <person name="Luo M."/>
            <person name="Yang T."/>
            <person name="Ammiraju J.S.S."/>
            <person name="Engler F."/>
            <person name="Soderlund C."/>
            <person name="Wing R.A."/>
            <person name="Palmer L.E."/>
            <person name="de la Bastide M."/>
            <person name="Spiegel L."/>
            <person name="Nascimento L."/>
            <person name="Zutavern T."/>
            <person name="O'Shaughnessy A."/>
            <person name="Dike S."/>
            <person name="Dedhia N."/>
            <person name="Preston R."/>
            <person name="Balija V."/>
            <person name="McCombie W.R."/>
            <person name="Chow T."/>
            <person name="Chen H."/>
            <person name="Chung M."/>
            <person name="Chen C."/>
            <person name="Shaw J."/>
            <person name="Wu H."/>
            <person name="Hsiao K."/>
            <person name="Chao Y."/>
            <person name="Chu M."/>
            <person name="Cheng C."/>
            <person name="Hour A."/>
            <person name="Lee P."/>
            <person name="Lin S."/>
            <person name="Lin Y."/>
            <person name="Liou J."/>
            <person name="Liu S."/>
            <person name="Hsing Y."/>
            <person name="Raghuvanshi S."/>
            <person name="Mohanty A."/>
            <person name="Bharti A.K."/>
            <person name="Gaur A."/>
            <person name="Gupta V."/>
            <person name="Kumar D."/>
            <person name="Ravi V."/>
            <person name="Vij S."/>
            <person name="Kapur A."/>
            <person name="Khurana P."/>
            <person name="Khurana P."/>
            <person name="Khurana J.P."/>
            <person name="Tyagi A.K."/>
            <person name="Gaikwad K."/>
            <person name="Singh A."/>
            <person name="Dalal V."/>
            <person name="Srivastava S."/>
            <person name="Dixit A."/>
            <person name="Pal A.K."/>
            <person name="Ghazi I.A."/>
            <person name="Yadav M."/>
            <person name="Pandit A."/>
            <person name="Bhargava A."/>
            <person name="Sureshbabu K."/>
            <person name="Batra K."/>
            <person name="Sharma T.R."/>
            <person name="Mohapatra T."/>
            <person name="Singh N.K."/>
            <person name="Messing J."/>
            <person name="Nelson A.B."/>
            <person name="Fuks G."/>
            <person name="Kavchok S."/>
            <person name="Keizer G."/>
            <person name="Linton E."/>
            <person name="Llaca V."/>
            <person name="Song R."/>
            <person name="Tanyolac B."/>
            <person name="Young S."/>
            <person name="Ho-Il K."/>
            <person name="Hahn J.H."/>
            <person name="Sangsakoo G."/>
            <person name="Vanavichit A."/>
            <person name="de Mattos Luiz.A.T."/>
            <person name="Zimmer P.D."/>
            <person name="Malone G."/>
            <person name="Dellagostin O."/>
            <person name="de Oliveira A.C."/>
            <person name="Bevan M."/>
            <person name="Bancroft I."/>
            <person name="Minx P."/>
            <person name="Cordum H."/>
            <person name="Wilson R."/>
            <person name="Cheng Z."/>
            <person name="Jin W."/>
            <person name="Jiang J."/>
            <person name="Leong S.A."/>
            <person name="Iwama H."/>
            <person name="Gojobori T."/>
            <person name="Itoh T."/>
            <person name="Niimura Y."/>
            <person name="Fujii Y."/>
            <person name="Habara T."/>
            <person name="Sakai H."/>
            <person name="Sato Y."/>
            <person name="Wilson G."/>
            <person name="Kumar K."/>
            <person name="McCouch S."/>
            <person name="Juretic N."/>
            <person name="Hoen D."/>
            <person name="Wright S."/>
            <person name="Bruskiewich R."/>
            <person name="Bureau T."/>
            <person name="Miyao A."/>
            <person name="Hirochika H."/>
            <person name="Nishikawa T."/>
            <person name="Kadowaki K."/>
            <person name="Sugiura M."/>
            <person name="Burr B."/>
            <person name="Sasaki T."/>
        </authorList>
    </citation>
    <scope>NUCLEOTIDE SEQUENCE [LARGE SCALE GENOMIC DNA]</scope>
    <source>
        <strain evidence="4">cv. Nipponbare</strain>
    </source>
</reference>
<feature type="region of interest" description="Disordered" evidence="1">
    <location>
        <begin position="22"/>
        <end position="77"/>
    </location>
</feature>
<protein>
    <submittedName>
        <fullName evidence="3">Uncharacterized protein</fullName>
    </submittedName>
</protein>
<evidence type="ECO:0000313" key="2">
    <source>
        <dbReference type="EMBL" id="BAD53248.1"/>
    </source>
</evidence>
<reference evidence="4" key="3">
    <citation type="journal article" date="2008" name="Nucleic Acids Res.">
        <title>The rice annotation project database (RAP-DB): 2008 update.</title>
        <authorList>
            <consortium name="The rice annotation project (RAP)"/>
        </authorList>
    </citation>
    <scope>GENOME REANNOTATION</scope>
    <source>
        <strain evidence="4">cv. Nipponbare</strain>
    </source>
</reference>
<dbReference type="EMBL" id="AP003345">
    <property type="protein sequence ID" value="BAD53248.1"/>
    <property type="molecule type" value="Genomic_DNA"/>
</dbReference>
<dbReference type="Proteomes" id="UP000000763">
    <property type="component" value="Chromosome 1"/>
</dbReference>
<dbReference type="AlphaFoldDB" id="Q5ZAM2"/>
<gene>
    <name evidence="3" type="ORF">B1070A12.35</name>
    <name evidence="2" type="ORF">P0415A04.2</name>
</gene>
<feature type="compositionally biased region" description="Basic and acidic residues" evidence="1">
    <location>
        <begin position="42"/>
        <end position="51"/>
    </location>
</feature>
<sequence>MALQLQVVFTDNLRAFCPVSTSLSTTGATGRRGSGRNVGGITERRELDGSDRAAGVAGRRERWGGGTGGAAGARRER</sequence>
<dbReference type="EMBL" id="AP003406">
    <property type="protein sequence ID" value="BAD53372.1"/>
    <property type="molecule type" value="Genomic_DNA"/>
</dbReference>
<name>Q5ZAM2_ORYSJ</name>
<evidence type="ECO:0000313" key="4">
    <source>
        <dbReference type="Proteomes" id="UP000000763"/>
    </source>
</evidence>
<accession>Q5ZAM2</accession>
<reference evidence="3" key="1">
    <citation type="journal article" date="2002" name="Nature">
        <title>The genome sequence and structure of rice chromosome 1.</title>
        <authorList>
            <person name="Sasaki T."/>
            <person name="Matsumoto T."/>
            <person name="Yamamoto K."/>
            <person name="Sakata K."/>
            <person name="Baba T."/>
            <person name="Katayose Y."/>
            <person name="Wu J."/>
            <person name="Niimura Y."/>
            <person name="Cheng Z."/>
            <person name="Nagamura Y."/>
            <person name="Antonio B.A."/>
            <person name="Kanamori H."/>
            <person name="Hosokawa S."/>
            <person name="Masukawa M."/>
            <person name="Arikawa K."/>
            <person name="Chiden Y."/>
            <person name="Hayashi M."/>
            <person name="Okamoto M."/>
            <person name="Ando T."/>
            <person name="Aoki H."/>
            <person name="Arita K."/>
            <person name="Hamada M."/>
            <person name="Harada C."/>
            <person name="Hijishita S."/>
            <person name="Honda M."/>
            <person name="Ichikawa Y."/>
            <person name="Idonuma A."/>
            <person name="Iijima M."/>
            <person name="Ikeda M."/>
            <person name="Ikeno M."/>
            <person name="Itoh S."/>
            <person name="Itoh T."/>
            <person name="Itoh Y."/>
            <person name="Itoh Y."/>
            <person name="Iwabuchi A."/>
            <person name="Kamiya K."/>
            <person name="Karasawa W."/>
            <person name="Katagiri S."/>
            <person name="Kikuta A."/>
            <person name="Kobayashi N."/>
            <person name="Kono I."/>
            <person name="Machita K."/>
            <person name="Maehara T."/>
            <person name="Mizuno H."/>
            <person name="Mizubayashi T."/>
            <person name="Mukai Y."/>
            <person name="Nagasaki H."/>
            <person name="Nakashima M."/>
            <person name="Nakama Y."/>
            <person name="Nakamichi Y."/>
            <person name="Nakamura M."/>
            <person name="Namiki N."/>
            <person name="Negishi M."/>
            <person name="Ohta I."/>
            <person name="Ono N."/>
            <person name="Saji S."/>
            <person name="Sakai K."/>
            <person name="Shibata M."/>
            <person name="Shimokawa T."/>
            <person name="Shomura A."/>
            <person name="Song J."/>
            <person name="Takazaki Y."/>
            <person name="Terasawa K."/>
            <person name="Tsuji K."/>
            <person name="Waki K."/>
            <person name="Yamagata H."/>
            <person name="Yamane H."/>
            <person name="Yoshiki S."/>
            <person name="Yoshihara R."/>
            <person name="Yukawa K."/>
            <person name="Zhong H."/>
            <person name="Iwama H."/>
            <person name="Endo T."/>
            <person name="Ito H."/>
            <person name="Hahn J.H."/>
            <person name="Kim H.I."/>
            <person name="Eun M.Y."/>
            <person name="Yano M."/>
            <person name="Jiang J."/>
            <person name="Gojobori T."/>
        </authorList>
    </citation>
    <scope>NUCLEOTIDE SEQUENCE</scope>
</reference>
<proteinExistence type="predicted"/>